<dbReference type="Pfam" id="PF13499">
    <property type="entry name" value="EF-hand_7"/>
    <property type="match status" value="1"/>
</dbReference>
<dbReference type="STRING" id="67003.A0A1X0NHC8"/>
<organism evidence="5 6">
    <name type="scientific">Trypanosoma theileri</name>
    <dbReference type="NCBI Taxonomy" id="67003"/>
    <lineage>
        <taxon>Eukaryota</taxon>
        <taxon>Discoba</taxon>
        <taxon>Euglenozoa</taxon>
        <taxon>Kinetoplastea</taxon>
        <taxon>Metakinetoplastina</taxon>
        <taxon>Trypanosomatida</taxon>
        <taxon>Trypanosomatidae</taxon>
        <taxon>Trypanosoma</taxon>
    </lineage>
</organism>
<sequence length="176" mass="19989">MGGDRLLTPEEVQRLQETTTLSEAQIVRLHNRFIMLDHDAKGNISRKSFSTIASLASNPLLGRVLAVVDANGDDKIDFIEFAKALSVFLPQADKREKLRFTFKMYDIDGDDKISNKDLFETLKIMVGTNLTEVQLQQVVDKTFIEVDLNRDGYITFDEFEKLGLSNTFGNRLNLQI</sequence>
<dbReference type="AlphaFoldDB" id="A0A1X0NHC8"/>
<gene>
    <name evidence="5" type="ORF">TM35_000481250</name>
</gene>
<dbReference type="PROSITE" id="PS00018">
    <property type="entry name" value="EF_HAND_1"/>
    <property type="match status" value="3"/>
</dbReference>
<evidence type="ECO:0000256" key="1">
    <source>
        <dbReference type="ARBA" id="ARBA00022723"/>
    </source>
</evidence>
<comment type="caution">
    <text evidence="5">The sequence shown here is derived from an EMBL/GenBank/DDBJ whole genome shotgun (WGS) entry which is preliminary data.</text>
</comment>
<keyword evidence="3" id="KW-0106">Calcium</keyword>
<dbReference type="InterPro" id="IPR011992">
    <property type="entry name" value="EF-hand-dom_pair"/>
</dbReference>
<dbReference type="PROSITE" id="PS50222">
    <property type="entry name" value="EF_HAND_2"/>
    <property type="match status" value="3"/>
</dbReference>
<dbReference type="Proteomes" id="UP000192257">
    <property type="component" value="Unassembled WGS sequence"/>
</dbReference>
<protein>
    <submittedName>
        <fullName evidence="5">Calcineurin B subunit</fullName>
    </submittedName>
</protein>
<proteinExistence type="predicted"/>
<evidence type="ECO:0000313" key="5">
    <source>
        <dbReference type="EMBL" id="ORC84164.1"/>
    </source>
</evidence>
<dbReference type="EMBL" id="NBCO01000048">
    <property type="protein sequence ID" value="ORC84164.1"/>
    <property type="molecule type" value="Genomic_DNA"/>
</dbReference>
<dbReference type="VEuPathDB" id="TriTrypDB:TM35_000481250"/>
<evidence type="ECO:0000256" key="3">
    <source>
        <dbReference type="ARBA" id="ARBA00022837"/>
    </source>
</evidence>
<dbReference type="GeneID" id="39990241"/>
<dbReference type="PANTHER" id="PTHR45942">
    <property type="entry name" value="PROTEIN PHOSPATASE 3 REGULATORY SUBUNIT B ALPHA ISOFORM TYPE 1"/>
    <property type="match status" value="1"/>
</dbReference>
<reference evidence="5 6" key="1">
    <citation type="submission" date="2017-03" db="EMBL/GenBank/DDBJ databases">
        <title>An alternative strategy for trypanosome survival in the mammalian bloodstream revealed through genome and transcriptome analysis of the ubiquitous bovine parasite Trypanosoma (Megatrypanum) theileri.</title>
        <authorList>
            <person name="Kelly S."/>
            <person name="Ivens A."/>
            <person name="Mott A."/>
            <person name="O'Neill E."/>
            <person name="Emms D."/>
            <person name="Macleod O."/>
            <person name="Voorheis P."/>
            <person name="Matthews J."/>
            <person name="Matthews K."/>
            <person name="Carrington M."/>
        </authorList>
    </citation>
    <scope>NUCLEOTIDE SEQUENCE [LARGE SCALE GENOMIC DNA]</scope>
    <source>
        <strain evidence="5">Edinburgh</strain>
    </source>
</reference>
<dbReference type="FunFam" id="1.10.238.10:FF:000003">
    <property type="entry name" value="Calmodulin A"/>
    <property type="match status" value="1"/>
</dbReference>
<dbReference type="RefSeq" id="XP_028878230.1">
    <property type="nucleotide sequence ID" value="XM_029030461.1"/>
</dbReference>
<dbReference type="SMART" id="SM00054">
    <property type="entry name" value="EFh"/>
    <property type="match status" value="4"/>
</dbReference>
<dbReference type="InterPro" id="IPR018247">
    <property type="entry name" value="EF_Hand_1_Ca_BS"/>
</dbReference>
<accession>A0A1X0NHC8</accession>
<dbReference type="SUPFAM" id="SSF47473">
    <property type="entry name" value="EF-hand"/>
    <property type="match status" value="1"/>
</dbReference>
<dbReference type="Gene3D" id="1.10.238.10">
    <property type="entry name" value="EF-hand"/>
    <property type="match status" value="1"/>
</dbReference>
<dbReference type="InterPro" id="IPR002048">
    <property type="entry name" value="EF_hand_dom"/>
</dbReference>
<feature type="domain" description="EF-hand" evidence="4">
    <location>
        <begin position="93"/>
        <end position="128"/>
    </location>
</feature>
<dbReference type="OrthoDB" id="191686at2759"/>
<keyword evidence="1" id="KW-0479">Metal-binding</keyword>
<name>A0A1X0NHC8_9TRYP</name>
<dbReference type="CDD" id="cd00051">
    <property type="entry name" value="EFh"/>
    <property type="match status" value="1"/>
</dbReference>
<feature type="domain" description="EF-hand" evidence="4">
    <location>
        <begin position="56"/>
        <end position="91"/>
    </location>
</feature>
<dbReference type="GO" id="GO:0005509">
    <property type="term" value="F:calcium ion binding"/>
    <property type="evidence" value="ECO:0007669"/>
    <property type="project" value="InterPro"/>
</dbReference>
<evidence type="ECO:0000313" key="6">
    <source>
        <dbReference type="Proteomes" id="UP000192257"/>
    </source>
</evidence>
<evidence type="ECO:0000259" key="4">
    <source>
        <dbReference type="PROSITE" id="PS50222"/>
    </source>
</evidence>
<feature type="domain" description="EF-hand" evidence="4">
    <location>
        <begin position="134"/>
        <end position="169"/>
    </location>
</feature>
<keyword evidence="6" id="KW-1185">Reference proteome</keyword>
<keyword evidence="2" id="KW-0677">Repeat</keyword>
<evidence type="ECO:0000256" key="2">
    <source>
        <dbReference type="ARBA" id="ARBA00022737"/>
    </source>
</evidence>